<dbReference type="EMBL" id="CAJNDS010002362">
    <property type="protein sequence ID" value="CAE7449636.1"/>
    <property type="molecule type" value="Genomic_DNA"/>
</dbReference>
<keyword evidence="3" id="KW-1185">Reference proteome</keyword>
<evidence type="ECO:0000313" key="3">
    <source>
        <dbReference type="Proteomes" id="UP000604046"/>
    </source>
</evidence>
<dbReference type="AlphaFoldDB" id="A0A812RRC5"/>
<sequence length="195" mass="20542">MERCRDLIPNCSTREASEGLTLRVAEALARHVEEIHDKRVAADVDLVASALVAHLEGVTARRAADAVAKAEEAGRQPEEAGPDLQEAVVEEHEDVDSLHSDAVNMETVASVLASLLGLPQDESPRSESIQEHEAVDSEHTDDANVQAVAEVLAGLVAAADLGSFAGVQAGSCAPPAAPESSLKTQCFRLNSRSFT</sequence>
<evidence type="ECO:0000256" key="1">
    <source>
        <dbReference type="SAM" id="MobiDB-lite"/>
    </source>
</evidence>
<dbReference type="Proteomes" id="UP000604046">
    <property type="component" value="Unassembled WGS sequence"/>
</dbReference>
<feature type="region of interest" description="Disordered" evidence="1">
    <location>
        <begin position="120"/>
        <end position="141"/>
    </location>
</feature>
<feature type="region of interest" description="Disordered" evidence="1">
    <location>
        <begin position="70"/>
        <end position="89"/>
    </location>
</feature>
<feature type="compositionally biased region" description="Basic and acidic residues" evidence="1">
    <location>
        <begin position="122"/>
        <end position="141"/>
    </location>
</feature>
<proteinExistence type="predicted"/>
<protein>
    <submittedName>
        <fullName evidence="2">Uncharacterized protein</fullName>
    </submittedName>
</protein>
<gene>
    <name evidence="2" type="ORF">SNAT2548_LOCUS24571</name>
</gene>
<reference evidence="2" key="1">
    <citation type="submission" date="2021-02" db="EMBL/GenBank/DDBJ databases">
        <authorList>
            <person name="Dougan E. K."/>
            <person name="Rhodes N."/>
            <person name="Thang M."/>
            <person name="Chan C."/>
        </authorList>
    </citation>
    <scope>NUCLEOTIDE SEQUENCE</scope>
</reference>
<accession>A0A812RRC5</accession>
<dbReference type="OrthoDB" id="435913at2759"/>
<comment type="caution">
    <text evidence="2">The sequence shown here is derived from an EMBL/GenBank/DDBJ whole genome shotgun (WGS) entry which is preliminary data.</text>
</comment>
<name>A0A812RRC5_9DINO</name>
<organism evidence="2 3">
    <name type="scientific">Symbiodinium natans</name>
    <dbReference type="NCBI Taxonomy" id="878477"/>
    <lineage>
        <taxon>Eukaryota</taxon>
        <taxon>Sar</taxon>
        <taxon>Alveolata</taxon>
        <taxon>Dinophyceae</taxon>
        <taxon>Suessiales</taxon>
        <taxon>Symbiodiniaceae</taxon>
        <taxon>Symbiodinium</taxon>
    </lineage>
</organism>
<evidence type="ECO:0000313" key="2">
    <source>
        <dbReference type="EMBL" id="CAE7449636.1"/>
    </source>
</evidence>